<keyword evidence="3" id="KW-1185">Reference proteome</keyword>
<dbReference type="GO" id="GO:0006633">
    <property type="term" value="P:fatty acid biosynthetic process"/>
    <property type="evidence" value="ECO:0007669"/>
    <property type="project" value="InterPro"/>
</dbReference>
<accession>A0AAV9I9H3</accession>
<dbReference type="Proteomes" id="UP001300502">
    <property type="component" value="Unassembled WGS sequence"/>
</dbReference>
<gene>
    <name evidence="2" type="ORF">GAYE_SCF01G1948</name>
</gene>
<dbReference type="Gene3D" id="3.40.630.150">
    <property type="entry name" value="Malonyl-CoA decarboxylase, catalytic domain"/>
    <property type="match status" value="1"/>
</dbReference>
<organism evidence="2 3">
    <name type="scientific">Galdieria yellowstonensis</name>
    <dbReference type="NCBI Taxonomy" id="3028027"/>
    <lineage>
        <taxon>Eukaryota</taxon>
        <taxon>Rhodophyta</taxon>
        <taxon>Bangiophyceae</taxon>
        <taxon>Galdieriales</taxon>
        <taxon>Galdieriaceae</taxon>
        <taxon>Galdieria</taxon>
    </lineage>
</organism>
<dbReference type="InterPro" id="IPR042303">
    <property type="entry name" value="Malonyl_CoA_deC_C_sf"/>
</dbReference>
<protein>
    <recommendedName>
        <fullName evidence="1">Malonyl-CoA decarboxylase C-terminal domain-containing protein</fullName>
    </recommendedName>
</protein>
<evidence type="ECO:0000259" key="1">
    <source>
        <dbReference type="Pfam" id="PF05292"/>
    </source>
</evidence>
<dbReference type="AlphaFoldDB" id="A0AAV9I9H3"/>
<name>A0AAV9I9H3_9RHOD</name>
<dbReference type="GO" id="GO:0005782">
    <property type="term" value="C:peroxisomal matrix"/>
    <property type="evidence" value="ECO:0007669"/>
    <property type="project" value="TreeGrafter"/>
</dbReference>
<dbReference type="Pfam" id="PF05292">
    <property type="entry name" value="MCD"/>
    <property type="match status" value="1"/>
</dbReference>
<dbReference type="PANTHER" id="PTHR28641:SF1">
    <property type="entry name" value="MALONYL-COA DECARBOXYLASE, MITOCHONDRIAL"/>
    <property type="match status" value="1"/>
</dbReference>
<dbReference type="GO" id="GO:0005759">
    <property type="term" value="C:mitochondrial matrix"/>
    <property type="evidence" value="ECO:0007669"/>
    <property type="project" value="TreeGrafter"/>
</dbReference>
<dbReference type="InterPro" id="IPR007956">
    <property type="entry name" value="Malonyl_CoA_deC_C"/>
</dbReference>
<dbReference type="GO" id="GO:2001294">
    <property type="term" value="P:malonyl-CoA catabolic process"/>
    <property type="evidence" value="ECO:0007669"/>
    <property type="project" value="TreeGrafter"/>
</dbReference>
<dbReference type="GO" id="GO:0006085">
    <property type="term" value="P:acetyl-CoA biosynthetic process"/>
    <property type="evidence" value="ECO:0007669"/>
    <property type="project" value="TreeGrafter"/>
</dbReference>
<dbReference type="InterPro" id="IPR038917">
    <property type="entry name" value="Malonyl_CoA_deC"/>
</dbReference>
<dbReference type="PANTHER" id="PTHR28641">
    <property type="match status" value="1"/>
</dbReference>
<evidence type="ECO:0000313" key="3">
    <source>
        <dbReference type="Proteomes" id="UP001300502"/>
    </source>
</evidence>
<evidence type="ECO:0000313" key="2">
    <source>
        <dbReference type="EMBL" id="KAK4524049.1"/>
    </source>
</evidence>
<dbReference type="GO" id="GO:0050080">
    <property type="term" value="F:malonyl-CoA decarboxylase activity"/>
    <property type="evidence" value="ECO:0007669"/>
    <property type="project" value="InterPro"/>
</dbReference>
<sequence>MRRNLLERMSLRSLRRLVGSLPRSKCTPLQICNFEHRFLSVVAKDSVEQERMLPSELAARYVESLMKRSTLQVETCGKSKSDAVNISVYHDREEESDRKLIAQVKKVFAKEHVNLSPWGSSAKKYQEIFCQHVASLLAHRLNKLLLEPRARLVQNFMHDFTLSEGEVMERLRYISNWAQETKTLSDANSFLDADISLLDEQAESGEESLHSALDMNSDPLLVAGEVMTSPIVKVLWRILHSNEGFMALLFLRGTLSLNRNVVTLQGSSGRQLRYYVNEICERMLQSDLLCFESGSLESNGRTLMFTLNDWREEWGIRHTMHDLVDRLYRGYRFYNLKHKLNPSYSLGTLHLHFASNVPINDESILKTTVSCMDNKNKKLPEPVAIINHVRVRSFIGGLGMEQRFINHIISTELRENFKYFGDVYTLSPMPFFVPWLFHQMKLYSKVIQGDEWDKLVLTSRDAAIVEDILNWLKNSTQDSHRVSQVAQLEQKLLHGKETLMKLASYFLLNERGRRMRCLDSVARIHFSNGAELYRINFMADLSRRRLRQSLGITVNYRYRQEEQEKNMLRFYDETQSLAVAEEASRLQQLANMVYPRP</sequence>
<proteinExistence type="predicted"/>
<dbReference type="EMBL" id="JANCYU010000021">
    <property type="protein sequence ID" value="KAK4524049.1"/>
    <property type="molecule type" value="Genomic_DNA"/>
</dbReference>
<feature type="domain" description="Malonyl-CoA decarboxylase C-terminal" evidence="1">
    <location>
        <begin position="319"/>
        <end position="558"/>
    </location>
</feature>
<reference evidence="2 3" key="1">
    <citation type="submission" date="2022-07" db="EMBL/GenBank/DDBJ databases">
        <title>Genome-wide signatures of adaptation to extreme environments.</title>
        <authorList>
            <person name="Cho C.H."/>
            <person name="Yoon H.S."/>
        </authorList>
    </citation>
    <scope>NUCLEOTIDE SEQUENCE [LARGE SCALE GENOMIC DNA]</scope>
    <source>
        <strain evidence="2 3">108.79 E11</strain>
    </source>
</reference>
<comment type="caution">
    <text evidence="2">The sequence shown here is derived from an EMBL/GenBank/DDBJ whole genome shotgun (WGS) entry which is preliminary data.</text>
</comment>